<evidence type="ECO:0000313" key="1">
    <source>
        <dbReference type="EMBL" id="KAF2866622.1"/>
    </source>
</evidence>
<dbReference type="EMBL" id="JAADJZ010000027">
    <property type="protein sequence ID" value="KAF2866622.1"/>
    <property type="molecule type" value="Genomic_DNA"/>
</dbReference>
<sequence>MQRMALQASLEKPMLLLGDVSQFLAAGDVGATQFQKKSANAGTSPIATPQRSCFPRQVQCACLAQTQFFYMRVVFVETTASEQHRERGCKSFRGLSLLAILPKSVLPAFPEPCLRVDVHHASPAYGRCHTSGKPVGLTAGPRNLDCGANGDQDSGHSEHF</sequence>
<reference evidence="1 2" key="1">
    <citation type="submission" date="2020-01" db="EMBL/GenBank/DDBJ databases">
        <authorList>
            <consortium name="DOE Joint Genome Institute"/>
            <person name="Haridas S."/>
            <person name="Albert R."/>
            <person name="Binder M."/>
            <person name="Bloem J."/>
            <person name="Labutti K."/>
            <person name="Salamov A."/>
            <person name="Andreopoulos B."/>
            <person name="Baker S.E."/>
            <person name="Barry K."/>
            <person name="Bills G."/>
            <person name="Bluhm B.H."/>
            <person name="Cannon C."/>
            <person name="Castanera R."/>
            <person name="Culley D.E."/>
            <person name="Daum C."/>
            <person name="Ezra D."/>
            <person name="Gonzalez J.B."/>
            <person name="Henrissat B."/>
            <person name="Kuo A."/>
            <person name="Liang C."/>
            <person name="Lipzen A."/>
            <person name="Lutzoni F."/>
            <person name="Magnuson J."/>
            <person name="Mondo S."/>
            <person name="Nolan M."/>
            <person name="Ohm R."/>
            <person name="Pangilinan J."/>
            <person name="Park H.-J.H."/>
            <person name="Ramirez L."/>
            <person name="Alfaro M."/>
            <person name="Sun H."/>
            <person name="Tritt A."/>
            <person name="Yoshinaga Y."/>
            <person name="Zwiers L.-H.L."/>
            <person name="Turgeon B.G."/>
            <person name="Goodwin S.B."/>
            <person name="Spatafora J.W."/>
            <person name="Crous P.W."/>
            <person name="Grigoriev I.V."/>
        </authorList>
    </citation>
    <scope>NUCLEOTIDE SEQUENCE [LARGE SCALE GENOMIC DNA]</scope>
    <source>
        <strain evidence="1 2">CBS 611.86</strain>
    </source>
</reference>
<dbReference type="Proteomes" id="UP000481861">
    <property type="component" value="Unassembled WGS sequence"/>
</dbReference>
<evidence type="ECO:0000313" key="2">
    <source>
        <dbReference type="Proteomes" id="UP000481861"/>
    </source>
</evidence>
<accession>A0A7C8M8L5</accession>
<dbReference type="AlphaFoldDB" id="A0A7C8M8L5"/>
<name>A0A7C8M8L5_9PLEO</name>
<organism evidence="1 2">
    <name type="scientific">Massariosphaeria phaeospora</name>
    <dbReference type="NCBI Taxonomy" id="100035"/>
    <lineage>
        <taxon>Eukaryota</taxon>
        <taxon>Fungi</taxon>
        <taxon>Dikarya</taxon>
        <taxon>Ascomycota</taxon>
        <taxon>Pezizomycotina</taxon>
        <taxon>Dothideomycetes</taxon>
        <taxon>Pleosporomycetidae</taxon>
        <taxon>Pleosporales</taxon>
        <taxon>Pleosporales incertae sedis</taxon>
        <taxon>Massariosphaeria</taxon>
    </lineage>
</organism>
<proteinExistence type="predicted"/>
<comment type="caution">
    <text evidence="1">The sequence shown here is derived from an EMBL/GenBank/DDBJ whole genome shotgun (WGS) entry which is preliminary data.</text>
</comment>
<gene>
    <name evidence="1" type="ORF">BDV95DRAFT_204884</name>
</gene>
<keyword evidence="2" id="KW-1185">Reference proteome</keyword>
<protein>
    <submittedName>
        <fullName evidence="1">Uncharacterized protein</fullName>
    </submittedName>
</protein>